<dbReference type="InterPro" id="IPR013149">
    <property type="entry name" value="ADH-like_C"/>
</dbReference>
<dbReference type="GO" id="GO:0047522">
    <property type="term" value="F:15-oxoprostaglandin 13-reductase [NAD(P)+] activity"/>
    <property type="evidence" value="ECO:0007669"/>
    <property type="project" value="UniProtKB-EC"/>
</dbReference>
<evidence type="ECO:0000256" key="17">
    <source>
        <dbReference type="ARBA" id="ARBA00048387"/>
    </source>
</evidence>
<dbReference type="FunFam" id="3.40.50.720:FF:000121">
    <property type="entry name" value="Prostaglandin reductase 2"/>
    <property type="match status" value="1"/>
</dbReference>
<dbReference type="EMBL" id="LR899772">
    <property type="protein sequence ID" value="CAD7242360.1"/>
    <property type="molecule type" value="Genomic_DNA"/>
</dbReference>
<proteinExistence type="predicted"/>
<comment type="catalytic activity">
    <reaction evidence="17">
        <text>4-hydroxynonanal + NADP(+) = (E)-4-hydroxynon-2-enal + NADPH + H(+)</text>
        <dbReference type="Rhea" id="RHEA:64736"/>
        <dbReference type="ChEBI" id="CHEBI:15378"/>
        <dbReference type="ChEBI" id="CHEBI:57783"/>
        <dbReference type="ChEBI" id="CHEBI:58349"/>
        <dbReference type="ChEBI" id="CHEBI:58968"/>
        <dbReference type="ChEBI" id="CHEBI:156112"/>
    </reaction>
    <physiologicalReaction direction="right-to-left" evidence="17">
        <dbReference type="Rhea" id="RHEA:64738"/>
    </physiologicalReaction>
</comment>
<evidence type="ECO:0000256" key="22">
    <source>
        <dbReference type="ARBA" id="ARBA00049368"/>
    </source>
</evidence>
<evidence type="ECO:0000256" key="1">
    <source>
        <dbReference type="ARBA" id="ARBA00011852"/>
    </source>
</evidence>
<evidence type="ECO:0000256" key="12">
    <source>
        <dbReference type="ARBA" id="ARBA00047617"/>
    </source>
</evidence>
<evidence type="ECO:0000256" key="9">
    <source>
        <dbReference type="ARBA" id="ARBA00032255"/>
    </source>
</evidence>
<reference evidence="24" key="1">
    <citation type="submission" date="2020-11" db="EMBL/GenBank/DDBJ databases">
        <authorList>
            <person name="Tran Van P."/>
        </authorList>
    </citation>
    <scope>NUCLEOTIDE SEQUENCE</scope>
</reference>
<accession>A0A7R8X7B8</accession>
<evidence type="ECO:0000256" key="19">
    <source>
        <dbReference type="ARBA" id="ARBA00048953"/>
    </source>
</evidence>
<dbReference type="GO" id="GO:0006693">
    <property type="term" value="P:prostaglandin metabolic process"/>
    <property type="evidence" value="ECO:0007669"/>
    <property type="project" value="UniProtKB-KW"/>
</dbReference>
<evidence type="ECO:0000256" key="11">
    <source>
        <dbReference type="ARBA" id="ARBA00047461"/>
    </source>
</evidence>
<comment type="catalytic activity">
    <reaction evidence="20">
        <text>(5S,12S)-dihydroxy-(6E,10E,12E,14Z)-eicosatetraenoate + NADP(+) = 12-oxo-(5S)-hydroxy-(6E,8E,10E,14Z)-eicosatetraenoate + NADPH + H(+)</text>
        <dbReference type="Rhea" id="RHEA:51212"/>
        <dbReference type="ChEBI" id="CHEBI:15378"/>
        <dbReference type="ChEBI" id="CHEBI:57783"/>
        <dbReference type="ChEBI" id="CHEBI:58349"/>
        <dbReference type="ChEBI" id="CHEBI:133974"/>
        <dbReference type="ChEBI" id="CHEBI:133975"/>
    </reaction>
    <physiologicalReaction direction="left-to-right" evidence="20">
        <dbReference type="Rhea" id="RHEA:51213"/>
    </physiologicalReaction>
</comment>
<evidence type="ECO:0000313" key="24">
    <source>
        <dbReference type="EMBL" id="CAD7242360.1"/>
    </source>
</evidence>
<evidence type="ECO:0000256" key="21">
    <source>
        <dbReference type="ARBA" id="ARBA00049179"/>
    </source>
</evidence>
<evidence type="ECO:0000256" key="6">
    <source>
        <dbReference type="ARBA" id="ARBA00023002"/>
    </source>
</evidence>
<keyword evidence="5" id="KW-0443">Lipid metabolism</keyword>
<comment type="subunit">
    <text evidence="1">Monomer or homodimer.</text>
</comment>
<dbReference type="InterPro" id="IPR036291">
    <property type="entry name" value="NAD(P)-bd_dom_sf"/>
</dbReference>
<dbReference type="SUPFAM" id="SSF50129">
    <property type="entry name" value="GroES-like"/>
    <property type="match status" value="2"/>
</dbReference>
<keyword evidence="5" id="KW-0644">Prostaglandin metabolism</keyword>
<dbReference type="AlphaFoldDB" id="A0A7R8X7B8"/>
<evidence type="ECO:0000256" key="20">
    <source>
        <dbReference type="ARBA" id="ARBA00049068"/>
    </source>
</evidence>
<comment type="catalytic activity">
    <reaction evidence="16">
        <text>nonan-2-one + NADP(+) = (3E)-nonen-2-one + NADPH + H(+)</text>
        <dbReference type="Rhea" id="RHEA:50616"/>
        <dbReference type="ChEBI" id="CHEBI:15378"/>
        <dbReference type="ChEBI" id="CHEBI:57783"/>
        <dbReference type="ChEBI" id="CHEBI:58349"/>
        <dbReference type="ChEBI" id="CHEBI:77927"/>
        <dbReference type="ChEBI" id="CHEBI:133457"/>
    </reaction>
    <physiologicalReaction direction="right-to-left" evidence="16">
        <dbReference type="Rhea" id="RHEA:50618"/>
    </physiologicalReaction>
</comment>
<evidence type="ECO:0000259" key="23">
    <source>
        <dbReference type="SMART" id="SM00829"/>
    </source>
</evidence>
<comment type="catalytic activity">
    <reaction evidence="18">
        <text>20-hydroxy-leukotriene B4 + NADP(+) = 12-oxo-20-hydroxy-leukotriene B4 + NADPH + H(+)</text>
        <dbReference type="Rhea" id="RHEA:51208"/>
        <dbReference type="ChEBI" id="CHEBI:15378"/>
        <dbReference type="ChEBI" id="CHEBI:57460"/>
        <dbReference type="ChEBI" id="CHEBI:57783"/>
        <dbReference type="ChEBI" id="CHEBI:58349"/>
        <dbReference type="ChEBI" id="CHEBI:133346"/>
    </reaction>
    <physiologicalReaction direction="left-to-right" evidence="18">
        <dbReference type="Rhea" id="RHEA:51209"/>
    </physiologicalReaction>
</comment>
<dbReference type="SMART" id="SM00829">
    <property type="entry name" value="PKS_ER"/>
    <property type="match status" value="1"/>
</dbReference>
<evidence type="ECO:0000256" key="15">
    <source>
        <dbReference type="ARBA" id="ARBA00047903"/>
    </source>
</evidence>
<dbReference type="InterPro" id="IPR020843">
    <property type="entry name" value="ER"/>
</dbReference>
<evidence type="ECO:0000256" key="10">
    <source>
        <dbReference type="ARBA" id="ARBA00032297"/>
    </source>
</evidence>
<keyword evidence="5" id="KW-0276">Fatty acid metabolism</keyword>
<comment type="catalytic activity">
    <reaction evidence="21">
        <text>an n-alkanal + NADP(+) = an alk-2-enal + NADPH + H(+)</text>
        <dbReference type="Rhea" id="RHEA:13737"/>
        <dbReference type="ChEBI" id="CHEBI:12834"/>
        <dbReference type="ChEBI" id="CHEBI:13757"/>
        <dbReference type="ChEBI" id="CHEBI:15378"/>
        <dbReference type="ChEBI" id="CHEBI:57783"/>
        <dbReference type="ChEBI" id="CHEBI:58349"/>
        <dbReference type="EC" id="1.3.1.74"/>
    </reaction>
    <physiologicalReaction direction="right-to-left" evidence="21">
        <dbReference type="Rhea" id="RHEA:13739"/>
    </physiologicalReaction>
</comment>
<dbReference type="InterPro" id="IPR014190">
    <property type="entry name" value="PTGR1"/>
</dbReference>
<evidence type="ECO:0000256" key="14">
    <source>
        <dbReference type="ARBA" id="ARBA00047871"/>
    </source>
</evidence>
<evidence type="ECO:0000256" key="4">
    <source>
        <dbReference type="ARBA" id="ARBA00020651"/>
    </source>
</evidence>
<evidence type="ECO:0000256" key="5">
    <source>
        <dbReference type="ARBA" id="ARBA00022501"/>
    </source>
</evidence>
<evidence type="ECO:0000256" key="13">
    <source>
        <dbReference type="ARBA" id="ARBA00047742"/>
    </source>
</evidence>
<evidence type="ECO:0000256" key="7">
    <source>
        <dbReference type="ARBA" id="ARBA00023278"/>
    </source>
</evidence>
<evidence type="ECO:0000256" key="16">
    <source>
        <dbReference type="ARBA" id="ARBA00048066"/>
    </source>
</evidence>
<dbReference type="SUPFAM" id="SSF51735">
    <property type="entry name" value="NAD(P)-binding Rossmann-fold domains"/>
    <property type="match status" value="1"/>
</dbReference>
<keyword evidence="6" id="KW-0560">Oxidoreductase</keyword>
<evidence type="ECO:0000256" key="3">
    <source>
        <dbReference type="ARBA" id="ARBA00012410"/>
    </source>
</evidence>
<keyword evidence="25" id="KW-1185">Reference proteome</keyword>
<evidence type="ECO:0000256" key="2">
    <source>
        <dbReference type="ARBA" id="ARBA00011981"/>
    </source>
</evidence>
<comment type="catalytic activity">
    <reaction evidence="13">
        <text>pentan-2-one + NADP(+) = (E)-pent-3-en-2-one + NADPH + H(+)</text>
        <dbReference type="Rhea" id="RHEA:50788"/>
        <dbReference type="ChEBI" id="CHEBI:15378"/>
        <dbReference type="ChEBI" id="CHEBI:16472"/>
        <dbReference type="ChEBI" id="CHEBI:57783"/>
        <dbReference type="ChEBI" id="CHEBI:58349"/>
        <dbReference type="ChEBI" id="CHEBI:145276"/>
    </reaction>
    <physiologicalReaction direction="right-to-left" evidence="13">
        <dbReference type="Rhea" id="RHEA:50790"/>
    </physiologicalReaction>
</comment>
<protein>
    <recommendedName>
        <fullName evidence="4">Prostaglandin reductase 1</fullName>
        <ecNumber evidence="2">1.3.1.48</ecNumber>
        <ecNumber evidence="3">1.3.1.74</ecNumber>
    </recommendedName>
    <alternativeName>
        <fullName evidence="9">Dithiolethione-inducible gene 1 protein</fullName>
    </alternativeName>
    <alternativeName>
        <fullName evidence="8">Leukotriene B4 12-hydroxydehydrogenase</fullName>
    </alternativeName>
    <alternativeName>
        <fullName evidence="10">NAD(P)H-dependent alkenal/one oxidoreductase</fullName>
    </alternativeName>
</protein>
<dbReference type="Pfam" id="PF00107">
    <property type="entry name" value="ADH_zinc_N"/>
    <property type="match status" value="1"/>
</dbReference>
<dbReference type="Proteomes" id="UP000677054">
    <property type="component" value="Unassembled WGS sequence"/>
</dbReference>
<comment type="catalytic activity">
    <reaction evidence="15">
        <text>dodecanal + NADP(+) = (2E)-dodecenal + NADPH + H(+)</text>
        <dbReference type="Rhea" id="RHEA:50784"/>
        <dbReference type="ChEBI" id="CHEBI:15378"/>
        <dbReference type="ChEBI" id="CHEBI:27836"/>
        <dbReference type="ChEBI" id="CHEBI:57783"/>
        <dbReference type="ChEBI" id="CHEBI:58349"/>
        <dbReference type="ChEBI" id="CHEBI:133741"/>
    </reaction>
    <physiologicalReaction direction="right-to-left" evidence="15">
        <dbReference type="Rhea" id="RHEA:50786"/>
    </physiologicalReaction>
</comment>
<dbReference type="InterPro" id="IPR011032">
    <property type="entry name" value="GroES-like_sf"/>
</dbReference>
<dbReference type="GO" id="GO:0032440">
    <property type="term" value="F:2-alkenal reductase [NAD(P)H] activity"/>
    <property type="evidence" value="ECO:0007669"/>
    <property type="project" value="UniProtKB-EC"/>
</dbReference>
<gene>
    <name evidence="24" type="ORF">DSTB1V02_LOCUS2327</name>
</gene>
<dbReference type="CDD" id="cd08294">
    <property type="entry name" value="leukotriene_B4_DH_like"/>
    <property type="match status" value="1"/>
</dbReference>
<comment type="catalytic activity">
    <reaction evidence="12">
        <text>decanal + NADP(+) = (2E)-decenal + NADPH + H(+)</text>
        <dbReference type="Rhea" id="RHEA:50612"/>
        <dbReference type="ChEBI" id="CHEBI:15378"/>
        <dbReference type="ChEBI" id="CHEBI:31457"/>
        <dbReference type="ChEBI" id="CHEBI:57783"/>
        <dbReference type="ChEBI" id="CHEBI:58349"/>
        <dbReference type="ChEBI" id="CHEBI:133455"/>
    </reaction>
    <physiologicalReaction direction="right-to-left" evidence="12">
        <dbReference type="Rhea" id="RHEA:50614"/>
    </physiologicalReaction>
</comment>
<dbReference type="OrthoDB" id="809632at2759"/>
<comment type="catalytic activity">
    <reaction evidence="14">
        <text>leukotriene B4 + NADP(+) = 12-oxo-leukotriene B4 + NADPH + H(+)</text>
        <dbReference type="Rhea" id="RHEA:50608"/>
        <dbReference type="ChEBI" id="CHEBI:15378"/>
        <dbReference type="ChEBI" id="CHEBI:57461"/>
        <dbReference type="ChEBI" id="CHEBI:57783"/>
        <dbReference type="ChEBI" id="CHEBI:58349"/>
        <dbReference type="ChEBI" id="CHEBI:133309"/>
    </reaction>
    <physiologicalReaction direction="left-to-right" evidence="14">
        <dbReference type="Rhea" id="RHEA:50609"/>
    </physiologicalReaction>
</comment>
<dbReference type="EMBL" id="CAJPEV010000255">
    <property type="protein sequence ID" value="CAG0883047.1"/>
    <property type="molecule type" value="Genomic_DNA"/>
</dbReference>
<evidence type="ECO:0000256" key="8">
    <source>
        <dbReference type="ARBA" id="ARBA00031851"/>
    </source>
</evidence>
<dbReference type="EC" id="1.3.1.74" evidence="3"/>
<dbReference type="GO" id="GO:0005737">
    <property type="term" value="C:cytoplasm"/>
    <property type="evidence" value="ECO:0007669"/>
    <property type="project" value="InterPro"/>
</dbReference>
<name>A0A7R8X7B8_9CRUS</name>
<evidence type="ECO:0000256" key="18">
    <source>
        <dbReference type="ARBA" id="ARBA00048591"/>
    </source>
</evidence>
<keyword evidence="7" id="KW-0379">Hydroxylation</keyword>
<comment type="catalytic activity">
    <reaction evidence="19">
        <text>6-trans-leukotriene B4 + NADP(+) = 12-oxo-(5S)-hydroxy-(6E,8E,10E,14Z)-eicosatetraenoate + NADPH + H(+)</text>
        <dbReference type="Rhea" id="RHEA:51204"/>
        <dbReference type="ChEBI" id="CHEBI:15378"/>
        <dbReference type="ChEBI" id="CHEBI:57783"/>
        <dbReference type="ChEBI" id="CHEBI:58349"/>
        <dbReference type="ChEBI" id="CHEBI:90723"/>
        <dbReference type="ChEBI" id="CHEBI:133974"/>
    </reaction>
    <physiologicalReaction direction="left-to-right" evidence="19">
        <dbReference type="Rhea" id="RHEA:51205"/>
    </physiologicalReaction>
</comment>
<dbReference type="InterPro" id="IPR045010">
    <property type="entry name" value="MDR_fam"/>
</dbReference>
<dbReference type="Gene3D" id="3.90.180.10">
    <property type="entry name" value="Medium-chain alcohol dehydrogenases, catalytic domain"/>
    <property type="match status" value="1"/>
</dbReference>
<dbReference type="PANTHER" id="PTHR43205">
    <property type="entry name" value="PROSTAGLANDIN REDUCTASE"/>
    <property type="match status" value="1"/>
</dbReference>
<organism evidence="24">
    <name type="scientific">Darwinula stevensoni</name>
    <dbReference type="NCBI Taxonomy" id="69355"/>
    <lineage>
        <taxon>Eukaryota</taxon>
        <taxon>Metazoa</taxon>
        <taxon>Ecdysozoa</taxon>
        <taxon>Arthropoda</taxon>
        <taxon>Crustacea</taxon>
        <taxon>Oligostraca</taxon>
        <taxon>Ostracoda</taxon>
        <taxon>Podocopa</taxon>
        <taxon>Podocopida</taxon>
        <taxon>Darwinulocopina</taxon>
        <taxon>Darwinuloidea</taxon>
        <taxon>Darwinulidae</taxon>
        <taxon>Darwinula</taxon>
    </lineage>
</organism>
<comment type="catalytic activity">
    <reaction evidence="22">
        <text>hexanal + NADP(+) = (E)-hex-2-enal + NADPH + H(+)</text>
        <dbReference type="Rhea" id="RHEA:50776"/>
        <dbReference type="ChEBI" id="CHEBI:15378"/>
        <dbReference type="ChEBI" id="CHEBI:28913"/>
        <dbReference type="ChEBI" id="CHEBI:57783"/>
        <dbReference type="ChEBI" id="CHEBI:58349"/>
        <dbReference type="ChEBI" id="CHEBI:88528"/>
    </reaction>
    <physiologicalReaction direction="right-to-left" evidence="22">
        <dbReference type="Rhea" id="RHEA:50778"/>
    </physiologicalReaction>
</comment>
<dbReference type="PANTHER" id="PTHR43205:SF7">
    <property type="entry name" value="PROSTAGLANDIN REDUCTASE 1"/>
    <property type="match status" value="1"/>
</dbReference>
<feature type="domain" description="Enoyl reductase (ER)" evidence="23">
    <location>
        <begin position="16"/>
        <end position="310"/>
    </location>
</feature>
<dbReference type="EC" id="1.3.1.48" evidence="2"/>
<sequence>MPIRAKIWILLKEFVGEPKPSDFKLEEEDVLGENIGELQPGDMLRVTLSRNDKYVNGTAVVANVGWRTHTLIKPGTLPENITGLVMLPSSFSPLPISLILGTCGRPGNSAYFGFLELCQPKKGETVVVNAAAGTVGSLVGQIAKMKECRVIGFAGSDDKVEWLKELGFDHAYNYKTVDLAASLKEAAPNGVDCFFDCVGGEMTAVIMQHMNTFGRMAICGSISGYNDDPANKPKGEGTLWTPVVLFKQLRIEGFMVLRWMDRWNEGVQQMAEWVKEGRLKYRETVTTGFEKTPEAFIGMFKGENTGKAVVKVNLHGCD</sequence>
<dbReference type="Gene3D" id="3.40.50.720">
    <property type="entry name" value="NAD(P)-binding Rossmann-like Domain"/>
    <property type="match status" value="1"/>
</dbReference>
<evidence type="ECO:0000313" key="25">
    <source>
        <dbReference type="Proteomes" id="UP000677054"/>
    </source>
</evidence>
<comment type="catalytic activity">
    <reaction evidence="11">
        <text>octanal + NADP(+) = (2E)-octenal + NADPH + H(+)</text>
        <dbReference type="Rhea" id="RHEA:50780"/>
        <dbReference type="ChEBI" id="CHEBI:15378"/>
        <dbReference type="ChEBI" id="CHEBI:17935"/>
        <dbReference type="ChEBI" id="CHEBI:57783"/>
        <dbReference type="ChEBI" id="CHEBI:58349"/>
        <dbReference type="ChEBI" id="CHEBI:61748"/>
    </reaction>
    <physiologicalReaction direction="right-to-left" evidence="11">
        <dbReference type="Rhea" id="RHEA:50782"/>
    </physiologicalReaction>
</comment>